<evidence type="ECO:0000259" key="2">
    <source>
        <dbReference type="Pfam" id="PF00497"/>
    </source>
</evidence>
<accession>A0A5S3WG66</accession>
<dbReference type="PANTHER" id="PTHR38834">
    <property type="entry name" value="PERIPLASMIC SUBSTRATE BINDING PROTEIN FAMILY 3"/>
    <property type="match status" value="1"/>
</dbReference>
<evidence type="ECO:0000313" key="4">
    <source>
        <dbReference type="Proteomes" id="UP000310249"/>
    </source>
</evidence>
<sequence length="264" mass="30002">MYRPKSIILICVSLCAFVSSVAIPSPQPENSAFPNLTLLTEEYAPISYYEDGEAKGFAVELLAATLVEAGSTQNTDDIQVIPWARAYDTALAEPFTLLFSTTYTKHRANLFHWSGFILRTQVVVFTRAERRLKVSNSEALSTLRLGVVRDDVAEQLLLSLGLNQKNIIRNTQPDYLINMLLRDRIDGFVSSTVIGNWYFERLGLNRALFEIAHVINDSTEHFVFSKNTPQIISERFKHALDNVKKRPFYQQLLRKYPSVNVNLP</sequence>
<dbReference type="Gene3D" id="3.40.190.10">
    <property type="entry name" value="Periplasmic binding protein-like II"/>
    <property type="match status" value="2"/>
</dbReference>
<dbReference type="SUPFAM" id="SSF53850">
    <property type="entry name" value="Periplasmic binding protein-like II"/>
    <property type="match status" value="1"/>
</dbReference>
<dbReference type="PANTHER" id="PTHR38834:SF3">
    <property type="entry name" value="SOLUTE-BINDING PROTEIN FAMILY 3_N-TERMINAL DOMAIN-CONTAINING PROTEIN"/>
    <property type="match status" value="1"/>
</dbReference>
<dbReference type="Pfam" id="PF00497">
    <property type="entry name" value="SBP_bac_3"/>
    <property type="match status" value="1"/>
</dbReference>
<feature type="chain" id="PRO_5024276584" description="Solute-binding protein family 3/N-terminal domain-containing protein" evidence="1">
    <location>
        <begin position="25"/>
        <end position="264"/>
    </location>
</feature>
<feature type="domain" description="Solute-binding protein family 3/N-terminal" evidence="2">
    <location>
        <begin position="41"/>
        <end position="256"/>
    </location>
</feature>
<gene>
    <name evidence="3" type="ORF">CWB99_22470</name>
</gene>
<protein>
    <recommendedName>
        <fullName evidence="2">Solute-binding protein family 3/N-terminal domain-containing protein</fullName>
    </recommendedName>
</protein>
<dbReference type="InterPro" id="IPR001638">
    <property type="entry name" value="Solute-binding_3/MltF_N"/>
</dbReference>
<evidence type="ECO:0000313" key="3">
    <source>
        <dbReference type="EMBL" id="TMP24387.1"/>
    </source>
</evidence>
<dbReference type="OrthoDB" id="8587856at2"/>
<comment type="caution">
    <text evidence="3">The sequence shown here is derived from an EMBL/GenBank/DDBJ whole genome shotgun (WGS) entry which is preliminary data.</text>
</comment>
<feature type="signal peptide" evidence="1">
    <location>
        <begin position="1"/>
        <end position="24"/>
    </location>
</feature>
<keyword evidence="1" id="KW-0732">Signal</keyword>
<dbReference type="AlphaFoldDB" id="A0A5S3WG66"/>
<dbReference type="Proteomes" id="UP000310249">
    <property type="component" value="Unassembled WGS sequence"/>
</dbReference>
<evidence type="ECO:0000256" key="1">
    <source>
        <dbReference type="SAM" id="SignalP"/>
    </source>
</evidence>
<organism evidence="3 4">
    <name type="scientific">Pseudoalteromonas rubra</name>
    <dbReference type="NCBI Taxonomy" id="43658"/>
    <lineage>
        <taxon>Bacteria</taxon>
        <taxon>Pseudomonadati</taxon>
        <taxon>Pseudomonadota</taxon>
        <taxon>Gammaproteobacteria</taxon>
        <taxon>Alteromonadales</taxon>
        <taxon>Pseudoalteromonadaceae</taxon>
        <taxon>Pseudoalteromonas</taxon>
    </lineage>
</organism>
<name>A0A5S3WG66_9GAMM</name>
<reference evidence="3 4" key="1">
    <citation type="submission" date="2018-01" db="EMBL/GenBank/DDBJ databases">
        <authorList>
            <person name="Paulsen S."/>
            <person name="Gram L.K."/>
        </authorList>
    </citation>
    <scope>NUCLEOTIDE SEQUENCE [LARGE SCALE GENOMIC DNA]</scope>
    <source>
        <strain evidence="3 4">S2676</strain>
    </source>
</reference>
<proteinExistence type="predicted"/>
<dbReference type="EMBL" id="PNCI01000074">
    <property type="protein sequence ID" value="TMP24387.1"/>
    <property type="molecule type" value="Genomic_DNA"/>
</dbReference>
<dbReference type="RefSeq" id="WP_138552208.1">
    <property type="nucleotide sequence ID" value="NZ_PNCH01000034.1"/>
</dbReference>
<reference evidence="4" key="2">
    <citation type="submission" date="2019-06" db="EMBL/GenBank/DDBJ databases">
        <title>Co-occurence of chitin degradation, pigmentation and bioactivity in marine Pseudoalteromonas.</title>
        <authorList>
            <person name="Sonnenschein E.C."/>
            <person name="Bech P.K."/>
        </authorList>
    </citation>
    <scope>NUCLEOTIDE SEQUENCE [LARGE SCALE GENOMIC DNA]</scope>
    <source>
        <strain evidence="4">S2676</strain>
    </source>
</reference>